<evidence type="ECO:0000256" key="22">
    <source>
        <dbReference type="ARBA" id="ARBA00077837"/>
    </source>
</evidence>
<keyword evidence="8" id="KW-0597">Phosphoprotein</keyword>
<evidence type="ECO:0000313" key="29">
    <source>
        <dbReference type="EnsemblMetazoa" id="CLYHEMP003031.1"/>
    </source>
</evidence>
<feature type="compositionally biased region" description="Basic residues" evidence="27">
    <location>
        <begin position="1035"/>
        <end position="1045"/>
    </location>
</feature>
<feature type="compositionally biased region" description="Low complexity" evidence="27">
    <location>
        <begin position="771"/>
        <end position="803"/>
    </location>
</feature>
<dbReference type="PANTHER" id="PTHR12603">
    <property type="entry name" value="CCR4-NOT TRANSCRIPTION COMPLEX RELATED"/>
    <property type="match status" value="1"/>
</dbReference>
<keyword evidence="15" id="KW-0694">RNA-binding</keyword>
<keyword evidence="17" id="KW-0539">Nucleus</keyword>
<keyword evidence="16 26" id="KW-0175">Coiled coil</keyword>
<evidence type="ECO:0000256" key="8">
    <source>
        <dbReference type="ARBA" id="ARBA00022553"/>
    </source>
</evidence>
<feature type="compositionally biased region" description="Polar residues" evidence="27">
    <location>
        <begin position="274"/>
        <end position="285"/>
    </location>
</feature>
<dbReference type="GO" id="GO:0008270">
    <property type="term" value="F:zinc ion binding"/>
    <property type="evidence" value="ECO:0007669"/>
    <property type="project" value="UniProtKB-KW"/>
</dbReference>
<evidence type="ECO:0000256" key="14">
    <source>
        <dbReference type="ARBA" id="ARBA00022843"/>
    </source>
</evidence>
<feature type="coiled-coil region" evidence="26">
    <location>
        <begin position="1321"/>
        <end position="1348"/>
    </location>
</feature>
<comment type="subunit">
    <text evidence="19">Interacts with CNOT1 via its C-terminus but does not stably associate with the CCR4-NOT complex. Interacts (via RING domain) with UBE2D2. Interacts with ABCE1, PINK1 and PELO.</text>
</comment>
<dbReference type="GO" id="GO:0005634">
    <property type="term" value="C:nucleus"/>
    <property type="evidence" value="ECO:0007669"/>
    <property type="project" value="UniProtKB-SubCell"/>
</dbReference>
<evidence type="ECO:0000256" key="11">
    <source>
        <dbReference type="ARBA" id="ARBA00022771"/>
    </source>
</evidence>
<feature type="compositionally biased region" description="Polar residues" evidence="27">
    <location>
        <begin position="754"/>
        <end position="770"/>
    </location>
</feature>
<keyword evidence="7" id="KW-0963">Cytoplasm</keyword>
<evidence type="ECO:0000256" key="4">
    <source>
        <dbReference type="ARBA" id="ARBA00004906"/>
    </source>
</evidence>
<dbReference type="InterPro" id="IPR012677">
    <property type="entry name" value="Nucleotide-bd_a/b_plait_sf"/>
</dbReference>
<dbReference type="InterPro" id="IPR013083">
    <property type="entry name" value="Znf_RING/FYVE/PHD"/>
</dbReference>
<dbReference type="SUPFAM" id="SSF57850">
    <property type="entry name" value="RING/U-box"/>
    <property type="match status" value="1"/>
</dbReference>
<evidence type="ECO:0000256" key="13">
    <source>
        <dbReference type="ARBA" id="ARBA00022833"/>
    </source>
</evidence>
<comment type="pathway">
    <text evidence="4">Protein modification; protein ubiquitination.</text>
</comment>
<keyword evidence="9" id="KW-0808">Transferase</keyword>
<dbReference type="EnsemblMetazoa" id="CLYHEMT003031.1">
    <property type="protein sequence ID" value="CLYHEMP003031.1"/>
    <property type="gene ID" value="CLYHEMG003031"/>
</dbReference>
<feature type="region of interest" description="Disordered" evidence="27">
    <location>
        <begin position="1155"/>
        <end position="1207"/>
    </location>
</feature>
<dbReference type="CDD" id="cd16618">
    <property type="entry name" value="mRING-HC-C4C4_CNOT4"/>
    <property type="match status" value="1"/>
</dbReference>
<evidence type="ECO:0000256" key="20">
    <source>
        <dbReference type="ARBA" id="ARBA00071435"/>
    </source>
</evidence>
<evidence type="ECO:0000256" key="3">
    <source>
        <dbReference type="ARBA" id="ARBA00004496"/>
    </source>
</evidence>
<dbReference type="EC" id="2.3.2.27" evidence="5"/>
<evidence type="ECO:0000256" key="12">
    <source>
        <dbReference type="ARBA" id="ARBA00022786"/>
    </source>
</evidence>
<dbReference type="Gene3D" id="3.30.40.10">
    <property type="entry name" value="Zinc/RING finger domain, C3HC4 (zinc finger)"/>
    <property type="match status" value="1"/>
</dbReference>
<evidence type="ECO:0000256" key="6">
    <source>
        <dbReference type="ARBA" id="ARBA00022481"/>
    </source>
</evidence>
<evidence type="ECO:0000256" key="2">
    <source>
        <dbReference type="ARBA" id="ARBA00004123"/>
    </source>
</evidence>
<feature type="compositionally biased region" description="Low complexity" evidence="27">
    <location>
        <begin position="435"/>
        <end position="456"/>
    </location>
</feature>
<evidence type="ECO:0000256" key="1">
    <source>
        <dbReference type="ARBA" id="ARBA00000900"/>
    </source>
</evidence>
<dbReference type="SMART" id="SM00361">
    <property type="entry name" value="RRM_1"/>
    <property type="match status" value="1"/>
</dbReference>
<dbReference type="FunFam" id="3.30.70.330:FF:000044">
    <property type="entry name" value="Putative ccr4-not transcription complex subunit 4"/>
    <property type="match status" value="1"/>
</dbReference>
<accession>A0A7M5V419</accession>
<dbReference type="GeneID" id="136810705"/>
<dbReference type="GO" id="GO:0030014">
    <property type="term" value="C:CCR4-NOT complex"/>
    <property type="evidence" value="ECO:0007669"/>
    <property type="project" value="InterPro"/>
</dbReference>
<feature type="compositionally biased region" description="Polar residues" evidence="27">
    <location>
        <begin position="1054"/>
        <end position="1068"/>
    </location>
</feature>
<evidence type="ECO:0000256" key="15">
    <source>
        <dbReference type="ARBA" id="ARBA00022884"/>
    </source>
</evidence>
<keyword evidence="30" id="KW-1185">Reference proteome</keyword>
<keyword evidence="6" id="KW-0488">Methylation</keyword>
<dbReference type="InterPro" id="IPR003954">
    <property type="entry name" value="RRM_euk-type"/>
</dbReference>
<dbReference type="InterPro" id="IPR035979">
    <property type="entry name" value="RBD_domain_sf"/>
</dbReference>
<evidence type="ECO:0000256" key="19">
    <source>
        <dbReference type="ARBA" id="ARBA00062432"/>
    </source>
</evidence>
<dbReference type="InterPro" id="IPR039515">
    <property type="entry name" value="NOT4_mRING-HC-C4C4"/>
</dbReference>
<dbReference type="InterPro" id="IPR034261">
    <property type="entry name" value="CNOT4_RRM"/>
</dbReference>
<dbReference type="PANTHER" id="PTHR12603:SF0">
    <property type="entry name" value="CCR4-NOT TRANSCRIPTION COMPLEX SUBUNIT 4"/>
    <property type="match status" value="1"/>
</dbReference>
<feature type="compositionally biased region" description="Basic and acidic residues" evidence="27">
    <location>
        <begin position="288"/>
        <end position="300"/>
    </location>
</feature>
<organism evidence="29 30">
    <name type="scientific">Clytia hemisphaerica</name>
    <dbReference type="NCBI Taxonomy" id="252671"/>
    <lineage>
        <taxon>Eukaryota</taxon>
        <taxon>Metazoa</taxon>
        <taxon>Cnidaria</taxon>
        <taxon>Hydrozoa</taxon>
        <taxon>Hydroidolina</taxon>
        <taxon>Leptothecata</taxon>
        <taxon>Obeliida</taxon>
        <taxon>Clytiidae</taxon>
        <taxon>Clytia</taxon>
    </lineage>
</organism>
<evidence type="ECO:0000256" key="17">
    <source>
        <dbReference type="ARBA" id="ARBA00023242"/>
    </source>
</evidence>
<feature type="compositionally biased region" description="Polar residues" evidence="27">
    <location>
        <begin position="338"/>
        <end position="347"/>
    </location>
</feature>
<feature type="domain" description="RING-type" evidence="28">
    <location>
        <begin position="9"/>
        <end position="52"/>
    </location>
</feature>
<evidence type="ECO:0000256" key="16">
    <source>
        <dbReference type="ARBA" id="ARBA00023054"/>
    </source>
</evidence>
<dbReference type="SUPFAM" id="SSF54928">
    <property type="entry name" value="RNA-binding domain, RBD"/>
    <property type="match status" value="1"/>
</dbReference>
<feature type="compositionally biased region" description="Basic residues" evidence="27">
    <location>
        <begin position="1174"/>
        <end position="1183"/>
    </location>
</feature>
<keyword evidence="13" id="KW-0862">Zinc</keyword>
<evidence type="ECO:0000256" key="18">
    <source>
        <dbReference type="ARBA" id="ARBA00057081"/>
    </source>
</evidence>
<feature type="region of interest" description="Disordered" evidence="27">
    <location>
        <begin position="241"/>
        <end position="360"/>
    </location>
</feature>
<feature type="compositionally biased region" description="Polar residues" evidence="27">
    <location>
        <begin position="1018"/>
        <end position="1034"/>
    </location>
</feature>
<comment type="function">
    <text evidence="18">Has E3 ubiquitin ligase activity, promoting ubiquitination and degradation of target proteins. Involved in activation of the JAK/STAT pathway. Catalyzes ubiquitination of methylated RBM15. Plays a role in quality control of translation of mitochondrial outer membrane-localized mRNA. As part of the PINK1-regulated signaling, upon mitochondria damage, ubiquitinates ABCE1 and thereby recruits autophagy receptors to the mitochondrial outer membrane to initiate mitophagy.</text>
</comment>
<feature type="compositionally biased region" description="Polar residues" evidence="27">
    <location>
        <begin position="988"/>
        <end position="999"/>
    </location>
</feature>
<keyword evidence="12" id="KW-0833">Ubl conjugation pathway</keyword>
<evidence type="ECO:0000256" key="10">
    <source>
        <dbReference type="ARBA" id="ARBA00022723"/>
    </source>
</evidence>
<keyword evidence="11 25" id="KW-0863">Zinc-finger</keyword>
<comment type="catalytic activity">
    <reaction evidence="1">
        <text>S-ubiquitinyl-[E2 ubiquitin-conjugating enzyme]-L-cysteine + [acceptor protein]-L-lysine = [E2 ubiquitin-conjugating enzyme]-L-cysteine + N(6)-ubiquitinyl-[acceptor protein]-L-lysine.</text>
        <dbReference type="EC" id="2.3.2.27"/>
    </reaction>
</comment>
<evidence type="ECO:0000256" key="25">
    <source>
        <dbReference type="PROSITE-ProRule" id="PRU00175"/>
    </source>
</evidence>
<dbReference type="Pfam" id="PF14570">
    <property type="entry name" value="zf-RING_4"/>
    <property type="match status" value="1"/>
</dbReference>
<name>A0A7M5V419_9CNID</name>
<feature type="compositionally biased region" description="Pro residues" evidence="27">
    <location>
        <begin position="836"/>
        <end position="855"/>
    </location>
</feature>
<feature type="region of interest" description="Disordered" evidence="27">
    <location>
        <begin position="988"/>
        <end position="1068"/>
    </location>
</feature>
<evidence type="ECO:0000256" key="23">
    <source>
        <dbReference type="ARBA" id="ARBA00083547"/>
    </source>
</evidence>
<dbReference type="GO" id="GO:0003723">
    <property type="term" value="F:RNA binding"/>
    <property type="evidence" value="ECO:0007669"/>
    <property type="project" value="UniProtKB-KW"/>
</dbReference>
<keyword evidence="14" id="KW-0832">Ubl conjugation</keyword>
<dbReference type="GO" id="GO:0005829">
    <property type="term" value="C:cytosol"/>
    <property type="evidence" value="ECO:0007669"/>
    <property type="project" value="UniProtKB-ARBA"/>
</dbReference>
<reference evidence="29" key="1">
    <citation type="submission" date="2021-01" db="UniProtKB">
        <authorList>
            <consortium name="EnsemblMetazoa"/>
        </authorList>
    </citation>
    <scope>IDENTIFICATION</scope>
</reference>
<feature type="region of interest" description="Disordered" evidence="27">
    <location>
        <begin position="383"/>
        <end position="456"/>
    </location>
</feature>
<keyword evidence="10" id="KW-0479">Metal-binding</keyword>
<feature type="region of interest" description="Disordered" evidence="27">
    <location>
        <begin position="1117"/>
        <end position="1140"/>
    </location>
</feature>
<evidence type="ECO:0000259" key="28">
    <source>
        <dbReference type="PROSITE" id="PS50089"/>
    </source>
</evidence>
<evidence type="ECO:0000256" key="7">
    <source>
        <dbReference type="ARBA" id="ARBA00022490"/>
    </source>
</evidence>
<feature type="region of interest" description="Disordered" evidence="27">
    <location>
        <begin position="732"/>
        <end position="937"/>
    </location>
</feature>
<feature type="compositionally biased region" description="Basic and acidic residues" evidence="27">
    <location>
        <begin position="1194"/>
        <end position="1207"/>
    </location>
</feature>
<sequence length="1364" mass="148597">MSETEVPDCPLCMETFEIDDINFFPCTCGYQVCRFCWHRIRTDENGLCPACRKAYSEDPAMYRPLSQDELQKIKKERKQKEVQQKQKTTDSRQHLANIRVIQKHLVFVVGLSNKMADPEVLKRQEYFGKYGKILKIVINPNTNYAGPQGPSASAYVTYSKEEEALRTILSINNMQPPLKIRSSLGTTKYCTHYLRNTVCPKMDCMYLHDLGDMNASFTKEDMQAGKHQLFEKDLLDNYAASVQKARQSHSHSHLTTNHHGVSEDAQAWSEGENDNTPMLPSNASWASVRDEKDKKPDPPKSKSRNNSMSIDYPSIEAASSRVSAPVLNSGGRERKDSSSVSSNDKLNTTTTKHSRRKSSVEKIDVTDNVVSTSTATITVVTTSTTSVIQPPPKTEDKKNKPSSPPPVLPTQTVTAPPPGITKPVDPQTPQVMKVSPTLPSNIPSSIPTTSTSTASSLPSLTLNDVTTTTVTTTTTSITSTASATTSYPWPGSIDLGLSDLQIQANDDELGFDPFKESKSGLEDLIATERKQAQVTSTTNSTDTKPIAAFSWDSFWPTNFPQNGTQPAATNTNMAAPGMMAPQNHSYSLFNPQDGVRAQSPNNPYDIQNKPLANTMPTAASPQHDPSKMSAYPFRFATSPHNAHPPPPGHPLSQYIQQQQQMYGQRFPFQQPTIPSPGQAQPLHSFITPSTTAPSAGGRPSATVNPSVNTSVDKNWQDGLRALLPNINISFASNWNNTPGPQQQPPPPAPGLNADNPSSPTAANNPLNGSLAQQVAATSQQQQTQQSQQQTPVVQPSPNVASVASPPPGFGALLGNMESVKNKPPSSWPDRDEQSQPQPPTQAPPQTRIPPPPPGFRSPVATVAAEPFVTTPTTTSSSKTASTTNNILTTVAATHTTSSAKAIPQPSHNHQQQQQQNKRHSQHYGSHEDPSILWSKVLSDKPTREIETTSMLFPLPGETVDQALSSASLPATPPQNNQQSHLMSWNSVVSGNQYGKSPTSRDMMEPCTVNTKDTKDNTSQKPQKPSPIFGNQQKNAVKKPTAHVKPLKCNPPNDGFTTVHNSSTTRANTQNQQTVDANLHTGSRVSELDDFSADLPSNVNVNLTANIVSNSIVDYPPVAAQVSGNPSSKSKKKKRKGKEQPGLVSEVVVGFATSVTLDRPPPLESTAIVDDERPTKKKNKKKNKSNSVSPPSQRKSTDNTSQEKNKDHFRGVMKVEIGGAAQAVAGSSSFNVQQQQQLPASHEHDIAVSRLTESTEKLLKNVLFETEAIKLNTEQISKDLKSALEKCKESSLSLSDLEKINLLLTPGKIANSDLDDPDLVDTTDLERQVESARREAKLLEARLNDVIRKNMASELETLKRNTKSS</sequence>
<proteinExistence type="predicted"/>
<evidence type="ECO:0000256" key="26">
    <source>
        <dbReference type="SAM" id="Coils"/>
    </source>
</evidence>
<dbReference type="InterPro" id="IPR039780">
    <property type="entry name" value="Mot2"/>
</dbReference>
<dbReference type="RefSeq" id="XP_066923397.1">
    <property type="nucleotide sequence ID" value="XM_067067296.1"/>
</dbReference>
<feature type="compositionally biased region" description="Low complexity" evidence="27">
    <location>
        <begin position="858"/>
        <end position="915"/>
    </location>
</feature>
<dbReference type="InterPro" id="IPR001841">
    <property type="entry name" value="Znf_RING"/>
</dbReference>
<protein>
    <recommendedName>
        <fullName evidence="20">CCR4-NOT transcription complex subunit 4</fullName>
        <ecNumber evidence="5">2.3.2.27</ecNumber>
    </recommendedName>
    <alternativeName>
        <fullName evidence="23">CCR4-associated factor 4</fullName>
    </alternativeName>
    <alternativeName>
        <fullName evidence="24">E3 ubiquitin-protein ligase CNOT4</fullName>
    </alternativeName>
    <alternativeName>
        <fullName evidence="21">Potential transcriptional repressor NOT4Hp</fullName>
    </alternativeName>
    <alternativeName>
        <fullName evidence="22">RING-type E3 ubiquitin transferase CNOT4</fullName>
    </alternativeName>
</protein>
<dbReference type="Gene3D" id="3.30.70.330">
    <property type="match status" value="1"/>
</dbReference>
<dbReference type="GO" id="GO:0061630">
    <property type="term" value="F:ubiquitin protein ligase activity"/>
    <property type="evidence" value="ECO:0007669"/>
    <property type="project" value="UniProtKB-EC"/>
</dbReference>
<dbReference type="GO" id="GO:0016567">
    <property type="term" value="P:protein ubiquitination"/>
    <property type="evidence" value="ECO:0007669"/>
    <property type="project" value="TreeGrafter"/>
</dbReference>
<evidence type="ECO:0000256" key="24">
    <source>
        <dbReference type="ARBA" id="ARBA00083942"/>
    </source>
</evidence>
<dbReference type="OrthoDB" id="1923159at2759"/>
<feature type="region of interest" description="Disordered" evidence="27">
    <location>
        <begin position="616"/>
        <end position="652"/>
    </location>
</feature>
<dbReference type="FunFam" id="3.30.40.10:FF:000006">
    <property type="entry name" value="CCR4-NOT transcription complex subunit 4"/>
    <property type="match status" value="1"/>
</dbReference>
<evidence type="ECO:0000256" key="9">
    <source>
        <dbReference type="ARBA" id="ARBA00022679"/>
    </source>
</evidence>
<evidence type="ECO:0000313" key="30">
    <source>
        <dbReference type="Proteomes" id="UP000594262"/>
    </source>
</evidence>
<comment type="subcellular location">
    <subcellularLocation>
        <location evidence="3">Cytoplasm</location>
    </subcellularLocation>
    <subcellularLocation>
        <location evidence="2">Nucleus</location>
    </subcellularLocation>
</comment>
<dbReference type="CDD" id="cd12438">
    <property type="entry name" value="RRM_CNOT4"/>
    <property type="match status" value="1"/>
</dbReference>
<dbReference type="Proteomes" id="UP000594262">
    <property type="component" value="Unplaced"/>
</dbReference>
<feature type="region of interest" description="Disordered" evidence="27">
    <location>
        <begin position="667"/>
        <end position="709"/>
    </location>
</feature>
<dbReference type="PROSITE" id="PS50089">
    <property type="entry name" value="ZF_RING_2"/>
    <property type="match status" value="1"/>
</dbReference>
<evidence type="ECO:0000256" key="21">
    <source>
        <dbReference type="ARBA" id="ARBA00075062"/>
    </source>
</evidence>
<evidence type="ECO:0000256" key="27">
    <source>
        <dbReference type="SAM" id="MobiDB-lite"/>
    </source>
</evidence>
<evidence type="ECO:0000256" key="5">
    <source>
        <dbReference type="ARBA" id="ARBA00012483"/>
    </source>
</evidence>